<dbReference type="InterPro" id="IPR023378">
    <property type="entry name" value="YheA/YmcA-like_dom_sf"/>
</dbReference>
<dbReference type="AlphaFoldDB" id="G7W0N4"/>
<dbReference type="EMBL" id="CP003107">
    <property type="protein sequence ID" value="AET59971.1"/>
    <property type="molecule type" value="Genomic_DNA"/>
</dbReference>
<proteinExistence type="inferred from homology"/>
<reference key="2">
    <citation type="submission" date="2011-11" db="EMBL/GenBank/DDBJ databases">
        <authorList>
            <person name="Shin S.H."/>
            <person name="Kim S."/>
            <person name="Kim J.Y."/>
        </authorList>
    </citation>
    <scope>NUCLEOTIDE SEQUENCE</scope>
    <source>
        <strain>HPL-003</strain>
    </source>
</reference>
<dbReference type="STRING" id="985665.HPL003_16115"/>
<dbReference type="KEGG" id="pta:HPL003_16115"/>
<organism evidence="2 3">
    <name type="scientific">Paenibacillus terrae (strain HPL-003)</name>
    <dbReference type="NCBI Taxonomy" id="985665"/>
    <lineage>
        <taxon>Bacteria</taxon>
        <taxon>Bacillati</taxon>
        <taxon>Bacillota</taxon>
        <taxon>Bacilli</taxon>
        <taxon>Bacillales</taxon>
        <taxon>Paenibacillaceae</taxon>
        <taxon>Paenibacillus</taxon>
    </lineage>
</organism>
<evidence type="ECO:0000313" key="2">
    <source>
        <dbReference type="EMBL" id="AET59971.1"/>
    </source>
</evidence>
<comment type="similarity">
    <text evidence="1">Belongs to the UPF0342 family.</text>
</comment>
<evidence type="ECO:0000256" key="1">
    <source>
        <dbReference type="HAMAP-Rule" id="MF_01526"/>
    </source>
</evidence>
<dbReference type="Gene3D" id="1.20.1500.10">
    <property type="entry name" value="YheA/YmcA-like"/>
    <property type="match status" value="1"/>
</dbReference>
<dbReference type="HAMAP" id="MF_01526">
    <property type="entry name" value="UPF0342"/>
    <property type="match status" value="1"/>
</dbReference>
<dbReference type="eggNOG" id="COG3679">
    <property type="taxonomic scope" value="Bacteria"/>
</dbReference>
<name>G7W0N4_PAETH</name>
<dbReference type="HOGENOM" id="CLU_140243_2_0_9"/>
<reference evidence="3" key="1">
    <citation type="submission" date="2011-11" db="EMBL/GenBank/DDBJ databases">
        <title>Complete sequence of Paenibacillus terrae HPL-003.</title>
        <authorList>
            <person name="Shin S.H."/>
            <person name="Kim S."/>
            <person name="Kim J.Y."/>
        </authorList>
    </citation>
    <scope>NUCLEOTIDE SEQUENCE [LARGE SCALE GENOMIC DNA]</scope>
    <source>
        <strain evidence="3">HPL-003</strain>
    </source>
</reference>
<dbReference type="SUPFAM" id="SSF158622">
    <property type="entry name" value="YheA/YmcA-like"/>
    <property type="match status" value="1"/>
</dbReference>
<accession>G7W0N4</accession>
<dbReference type="Proteomes" id="UP000005876">
    <property type="component" value="Chromosome"/>
</dbReference>
<dbReference type="InterPro" id="IPR010368">
    <property type="entry name" value="Com_YlbF"/>
</dbReference>
<dbReference type="Pfam" id="PF06133">
    <property type="entry name" value="Com_YlbF"/>
    <property type="match status" value="1"/>
</dbReference>
<evidence type="ECO:0000313" key="3">
    <source>
        <dbReference type="Proteomes" id="UP000005876"/>
    </source>
</evidence>
<gene>
    <name evidence="2" type="ordered locus">HPL003_16115</name>
</gene>
<reference evidence="2 3" key="3">
    <citation type="journal article" date="2012" name="J. Bacteriol.">
        <title>Genome Sequence of Paenibacillus terrae HPL-003, a Xylanase-Producing Bacterium Isolated from Soil Found in Forest Residue.</title>
        <authorList>
            <person name="Shin S.H."/>
            <person name="Kim S."/>
            <person name="Kim J.Y."/>
            <person name="Song H.Y."/>
            <person name="Cho S.J."/>
            <person name="Kim D.R."/>
            <person name="Lee K.I."/>
            <person name="Lim H.K."/>
            <person name="Park N.J."/>
            <person name="Hwang I.T."/>
            <person name="Yang K.S."/>
        </authorList>
    </citation>
    <scope>NUCLEOTIDE SEQUENCE [LARGE SCALE GENOMIC DNA]</scope>
    <source>
        <strain evidence="2 3">HPL-003</strain>
    </source>
</reference>
<protein>
    <recommendedName>
        <fullName evidence="1">UPF0342 protein HPL003_16115</fullName>
    </recommendedName>
</protein>
<sequence>MVIDGQCEMFARLFELEEITNMNIYDKAHDLAKALKESKEVEEITSAMKLIETDPEAKKMLDDFRERQMEVQQRMMSGDMPAQEEMEKMEKLFEVLSLNLNIRRLFDAERRLSVIIEDVNKIIADSLQHLYGSSL</sequence>